<evidence type="ECO:0000256" key="4">
    <source>
        <dbReference type="ARBA" id="ARBA00022729"/>
    </source>
</evidence>
<dbReference type="PANTHER" id="PTHR12147">
    <property type="entry name" value="METALLOPEPTIDASE M28 FAMILY MEMBER"/>
    <property type="match status" value="1"/>
</dbReference>
<sequence length="223" mass="24766">MINFPQNLVKILVVIWLPWLATAQVQDKVRDHTTYLASDELGGRGTGSEGIRKAAAYISQQFEQIGLQAPYMDSFFQNFPYPDLEEKESNVVGYIPAASTSKKSVVFTAHYDAYGIRKEEGQHDSIYNGALDNAVGVAALIELARMFKQASPPIRNVVFVATAGEEFGMYGSQFYVENSLFPKEDIIICLNIDGFNVSGPREDYFVFPKQGVDFVGKVEAVLN</sequence>
<dbReference type="Gene3D" id="3.40.630.10">
    <property type="entry name" value="Zn peptidases"/>
    <property type="match status" value="1"/>
</dbReference>
<keyword evidence="3" id="KW-0479">Metal-binding</keyword>
<gene>
    <name evidence="8" type="ORF">FGG15_09590</name>
</gene>
<evidence type="ECO:0000256" key="1">
    <source>
        <dbReference type="ARBA" id="ARBA00022438"/>
    </source>
</evidence>
<keyword evidence="2" id="KW-0645">Protease</keyword>
<keyword evidence="9" id="KW-1185">Reference proteome</keyword>
<dbReference type="Pfam" id="PF04389">
    <property type="entry name" value="Peptidase_M28"/>
    <property type="match status" value="1"/>
</dbReference>
<dbReference type="RefSeq" id="WP_138835674.1">
    <property type="nucleotide sequence ID" value="NZ_VCNI01000002.1"/>
</dbReference>
<organism evidence="8 9">
    <name type="scientific">Flagellimonas algicola</name>
    <dbReference type="NCBI Taxonomy" id="2583815"/>
    <lineage>
        <taxon>Bacteria</taxon>
        <taxon>Pseudomonadati</taxon>
        <taxon>Bacteroidota</taxon>
        <taxon>Flavobacteriia</taxon>
        <taxon>Flavobacteriales</taxon>
        <taxon>Flavobacteriaceae</taxon>
        <taxon>Flagellimonas</taxon>
    </lineage>
</organism>
<evidence type="ECO:0000256" key="5">
    <source>
        <dbReference type="ARBA" id="ARBA00022801"/>
    </source>
</evidence>
<keyword evidence="5" id="KW-0378">Hydrolase</keyword>
<dbReference type="PANTHER" id="PTHR12147:SF56">
    <property type="entry name" value="AMINOPEPTIDASE YDR415C-RELATED"/>
    <property type="match status" value="1"/>
</dbReference>
<evidence type="ECO:0000259" key="7">
    <source>
        <dbReference type="Pfam" id="PF04389"/>
    </source>
</evidence>
<protein>
    <submittedName>
        <fullName evidence="8">M28 family peptidase</fullName>
    </submittedName>
</protein>
<keyword evidence="4" id="KW-0732">Signal</keyword>
<dbReference type="SUPFAM" id="SSF53187">
    <property type="entry name" value="Zn-dependent exopeptidases"/>
    <property type="match status" value="1"/>
</dbReference>
<keyword evidence="6" id="KW-0862">Zinc</keyword>
<evidence type="ECO:0000313" key="8">
    <source>
        <dbReference type="EMBL" id="TMU54465.1"/>
    </source>
</evidence>
<evidence type="ECO:0000256" key="2">
    <source>
        <dbReference type="ARBA" id="ARBA00022670"/>
    </source>
</evidence>
<keyword evidence="1" id="KW-0031">Aminopeptidase</keyword>
<feature type="domain" description="Peptidase M28" evidence="7">
    <location>
        <begin position="90"/>
        <end position="211"/>
    </location>
</feature>
<dbReference type="InterPro" id="IPR007484">
    <property type="entry name" value="Peptidase_M28"/>
</dbReference>
<dbReference type="InterPro" id="IPR045175">
    <property type="entry name" value="M28_fam"/>
</dbReference>
<dbReference type="EMBL" id="VCNI01000002">
    <property type="protein sequence ID" value="TMU54465.1"/>
    <property type="molecule type" value="Genomic_DNA"/>
</dbReference>
<proteinExistence type="predicted"/>
<comment type="caution">
    <text evidence="8">The sequence shown here is derived from an EMBL/GenBank/DDBJ whole genome shotgun (WGS) entry which is preliminary data.</text>
</comment>
<name>A0ABY2WIJ9_9FLAO</name>
<dbReference type="Proteomes" id="UP000751614">
    <property type="component" value="Unassembled WGS sequence"/>
</dbReference>
<evidence type="ECO:0000313" key="9">
    <source>
        <dbReference type="Proteomes" id="UP000751614"/>
    </source>
</evidence>
<reference evidence="8 9" key="1">
    <citation type="submission" date="2019-05" db="EMBL/GenBank/DDBJ databases">
        <title>Flagellimonas sp. AsT0115, sp. nov., isolated from a marine red algae, Asparagopsis taxiformis.</title>
        <authorList>
            <person name="Kim J."/>
            <person name="Jeong S.E."/>
            <person name="Jeon C.O."/>
        </authorList>
    </citation>
    <scope>NUCLEOTIDE SEQUENCE [LARGE SCALE GENOMIC DNA]</scope>
    <source>
        <strain evidence="8 9">AsT0115</strain>
    </source>
</reference>
<evidence type="ECO:0000256" key="3">
    <source>
        <dbReference type="ARBA" id="ARBA00022723"/>
    </source>
</evidence>
<evidence type="ECO:0000256" key="6">
    <source>
        <dbReference type="ARBA" id="ARBA00022833"/>
    </source>
</evidence>
<accession>A0ABY2WIJ9</accession>